<evidence type="ECO:0000259" key="2">
    <source>
        <dbReference type="Pfam" id="PF13372"/>
    </source>
</evidence>
<dbReference type="RefSeq" id="WP_128700742.1">
    <property type="nucleotide sequence ID" value="NZ_CP019384.1"/>
</dbReference>
<accession>A0A410P6G3</accession>
<dbReference type="Gene3D" id="2.40.160.100">
    <property type="match status" value="1"/>
</dbReference>
<reference evidence="3 4" key="1">
    <citation type="submission" date="2017-01" db="EMBL/GenBank/DDBJ databases">
        <title>First insights into the biology of 'candidatus Vampirococcus archaeovorus'.</title>
        <authorList>
            <person name="Kizina J."/>
            <person name="Jordan S."/>
            <person name="Stueber K."/>
            <person name="Reinhardt R."/>
            <person name="Harder J."/>
        </authorList>
    </citation>
    <scope>NUCLEOTIDE SEQUENCE [LARGE SCALE GENOMIC DNA]</scope>
    <source>
        <strain evidence="3 4">LiM</strain>
    </source>
</reference>
<dbReference type="InterPro" id="IPR025388">
    <property type="entry name" value="Alginate_export_dom"/>
</dbReference>
<feature type="domain" description="Alginate export" evidence="2">
    <location>
        <begin position="42"/>
        <end position="419"/>
    </location>
</feature>
<keyword evidence="1" id="KW-0732">Signal</keyword>
<feature type="chain" id="PRO_5019150015" description="Alginate export domain-containing protein" evidence="1">
    <location>
        <begin position="24"/>
        <end position="432"/>
    </location>
</feature>
<dbReference type="Pfam" id="PF13372">
    <property type="entry name" value="Alginate_exp"/>
    <property type="match status" value="1"/>
</dbReference>
<evidence type="ECO:0000313" key="3">
    <source>
        <dbReference type="EMBL" id="QAT17777.1"/>
    </source>
</evidence>
<keyword evidence="4" id="KW-1185">Reference proteome</keyword>
<dbReference type="EMBL" id="CP019384">
    <property type="protein sequence ID" value="QAT17777.1"/>
    <property type="molecule type" value="Genomic_DNA"/>
</dbReference>
<organism evidence="3 4">
    <name type="scientific">Velamenicoccus archaeovorus</name>
    <dbReference type="NCBI Taxonomy" id="1930593"/>
    <lineage>
        <taxon>Bacteria</taxon>
        <taxon>Pseudomonadati</taxon>
        <taxon>Candidatus Omnitrophota</taxon>
        <taxon>Candidatus Velamenicoccus</taxon>
    </lineage>
</organism>
<feature type="signal peptide" evidence="1">
    <location>
        <begin position="1"/>
        <end position="23"/>
    </location>
</feature>
<dbReference type="AlphaFoldDB" id="A0A410P6G3"/>
<gene>
    <name evidence="3" type="ORF">BU251_08610</name>
</gene>
<dbReference type="KEGG" id="vai:BU251_08610"/>
<protein>
    <recommendedName>
        <fullName evidence="2">Alginate export domain-containing protein</fullName>
    </recommendedName>
</protein>
<proteinExistence type="predicted"/>
<evidence type="ECO:0000256" key="1">
    <source>
        <dbReference type="SAM" id="SignalP"/>
    </source>
</evidence>
<dbReference type="InterPro" id="IPR053728">
    <property type="entry name" value="Alginate_Permeability_Chnl"/>
</dbReference>
<evidence type="ECO:0000313" key="4">
    <source>
        <dbReference type="Proteomes" id="UP000287243"/>
    </source>
</evidence>
<dbReference type="OrthoDB" id="9764666at2"/>
<dbReference type="Proteomes" id="UP000287243">
    <property type="component" value="Chromosome"/>
</dbReference>
<name>A0A410P6G3_VELA1</name>
<sequence length="432" mass="48828">MRKGLVLLAVLFGLIAGIAPSFAQETSSAGQFLQWRTAWNAEDRFRYEYKHDFDFDKSKKDTGSQFYQRLRVGFDAALTDEYLDPKVDIYIEMLDAQTGAYQIKANSGQVDDFDLHQAFVNFIDIGGSGVDVKAGRQEFKYGKGRLVAAPTWANRIRSFDGGVIRYHNDAFYADILYGQDVKYNDNNLNVSSHVESLTGVYGGYKAQKTNVTTEGYFLSQDVTSSSPRTRRYTIGFRLTGRALGLDYDMEAPYQFGRTQNRDISAYAFHLDVSKTFGEIAWKPQVAVSYDEASGDKKVGDGTTNTFNPLYQSTHDPYGLLDFFRWQNVRNPELSLTLSPTSKLKLKPQVDLFWLQNTNDSWYNSSGVVVRTKTSGDRSSYVGTEASLRVFYDFSKNVKAECGYAHFFCGGYVKDTGSHDDVDWVYSQITLKI</sequence>